<dbReference type="GO" id="GO:0003824">
    <property type="term" value="F:catalytic activity"/>
    <property type="evidence" value="ECO:0007669"/>
    <property type="project" value="InterPro"/>
</dbReference>
<dbReference type="Pfam" id="PF07530">
    <property type="entry name" value="PRE_C2HC"/>
    <property type="match status" value="1"/>
</dbReference>
<dbReference type="SUPFAM" id="SSF56219">
    <property type="entry name" value="DNase I-like"/>
    <property type="match status" value="1"/>
</dbReference>
<dbReference type="Pfam" id="PF14529">
    <property type="entry name" value="Exo_endo_phos_2"/>
    <property type="match status" value="1"/>
</dbReference>
<feature type="region of interest" description="Disordered" evidence="1">
    <location>
        <begin position="297"/>
        <end position="324"/>
    </location>
</feature>
<dbReference type="InterPro" id="IPR006579">
    <property type="entry name" value="Pre_C2HC_dom"/>
</dbReference>
<feature type="compositionally biased region" description="Polar residues" evidence="1">
    <location>
        <begin position="298"/>
        <end position="324"/>
    </location>
</feature>
<dbReference type="PANTHER" id="PTHR33273">
    <property type="entry name" value="DOMAIN-CONTAINING PROTEIN, PUTATIVE-RELATED"/>
    <property type="match status" value="1"/>
</dbReference>
<evidence type="ECO:0000313" key="5">
    <source>
        <dbReference type="EMBL" id="GFT26423.1"/>
    </source>
</evidence>
<dbReference type="Proteomes" id="UP000887013">
    <property type="component" value="Unassembled WGS sequence"/>
</dbReference>
<organism evidence="4 6">
    <name type="scientific">Nephila pilipes</name>
    <name type="common">Giant wood spider</name>
    <name type="synonym">Nephila maculata</name>
    <dbReference type="NCBI Taxonomy" id="299642"/>
    <lineage>
        <taxon>Eukaryota</taxon>
        <taxon>Metazoa</taxon>
        <taxon>Ecdysozoa</taxon>
        <taxon>Arthropoda</taxon>
        <taxon>Chelicerata</taxon>
        <taxon>Arachnida</taxon>
        <taxon>Araneae</taxon>
        <taxon>Araneomorphae</taxon>
        <taxon>Entelegynae</taxon>
        <taxon>Araneoidea</taxon>
        <taxon>Nephilidae</taxon>
        <taxon>Nephila</taxon>
    </lineage>
</organism>
<gene>
    <name evidence="4" type="ORF">NPIL_522291</name>
    <name evidence="5" type="ORF">NPIL_604211</name>
</gene>
<dbReference type="PANTHER" id="PTHR33273:SF4">
    <property type="entry name" value="ENDONUCLEASE_EXONUCLEASE_PHOSPHATASE DOMAIN-CONTAINING PROTEIN"/>
    <property type="match status" value="1"/>
</dbReference>
<evidence type="ECO:0000256" key="1">
    <source>
        <dbReference type="SAM" id="MobiDB-lite"/>
    </source>
</evidence>
<evidence type="ECO:0000313" key="6">
    <source>
        <dbReference type="Proteomes" id="UP000887013"/>
    </source>
</evidence>
<comment type="caution">
    <text evidence="4">The sequence shown here is derived from an EMBL/GenBank/DDBJ whole genome shotgun (WGS) entry which is preliminary data.</text>
</comment>
<dbReference type="AlphaFoldDB" id="A0A8X6IJ22"/>
<evidence type="ECO:0000259" key="2">
    <source>
        <dbReference type="Pfam" id="PF07530"/>
    </source>
</evidence>
<sequence>MTNKRNNTPIPLFLVTLKRNGDNKDIFTLTEICSLKIEVEALRKKLDPAQCHGCQGFFHNSRFCGSNYHQCPMNPLNAQPKWIKTKNRQKKGLDSKLYSKKKKQSTRTNHPVCHTAPTSFAQAAATPVFPIYHPPQRQDNSIQDLQKIFRNRDNCLAVGDFNVWHRSWSNRKPTTIGNKIFNFSHTFDLNILAPKEPTRIPYHNRGIPSTIDLAITKGLENTAIWTEPHLSSYHNPILITFHPQNLSKPTNIRLFTNCNKFQITLENSIIGNTIIETTEEIDRAISKFTEKNHHCHQPFQQGQEYPSSNCESLSKYPTKNTRKE</sequence>
<dbReference type="InterPro" id="IPR036691">
    <property type="entry name" value="Endo/exonu/phosph_ase_sf"/>
</dbReference>
<accession>A0A8X6IJ22</accession>
<dbReference type="InterPro" id="IPR005135">
    <property type="entry name" value="Endo/exonuclease/phosphatase"/>
</dbReference>
<keyword evidence="6" id="KW-1185">Reference proteome</keyword>
<evidence type="ECO:0008006" key="7">
    <source>
        <dbReference type="Google" id="ProtNLM"/>
    </source>
</evidence>
<dbReference type="EMBL" id="BMAW01091095">
    <property type="protein sequence ID" value="GFS47935.1"/>
    <property type="molecule type" value="Genomic_DNA"/>
</dbReference>
<protein>
    <recommendedName>
        <fullName evidence="7">Endonuclease/exonuclease/phosphatase domain-containing protein</fullName>
    </recommendedName>
</protein>
<dbReference type="EMBL" id="BMAW01060503">
    <property type="protein sequence ID" value="GFT26423.1"/>
    <property type="molecule type" value="Genomic_DNA"/>
</dbReference>
<name>A0A8X6IJ22_NEPPI</name>
<reference evidence="4" key="1">
    <citation type="submission" date="2020-08" db="EMBL/GenBank/DDBJ databases">
        <title>Multicomponent nature underlies the extraordinary mechanical properties of spider dragline silk.</title>
        <authorList>
            <person name="Kono N."/>
            <person name="Nakamura H."/>
            <person name="Mori M."/>
            <person name="Yoshida Y."/>
            <person name="Ohtoshi R."/>
            <person name="Malay A.D."/>
            <person name="Moran D.A.P."/>
            <person name="Tomita M."/>
            <person name="Numata K."/>
            <person name="Arakawa K."/>
        </authorList>
    </citation>
    <scope>NUCLEOTIDE SEQUENCE</scope>
</reference>
<evidence type="ECO:0000313" key="4">
    <source>
        <dbReference type="EMBL" id="GFS47935.1"/>
    </source>
</evidence>
<dbReference type="Gene3D" id="3.60.10.10">
    <property type="entry name" value="Endonuclease/exonuclease/phosphatase"/>
    <property type="match status" value="1"/>
</dbReference>
<proteinExistence type="predicted"/>
<evidence type="ECO:0000259" key="3">
    <source>
        <dbReference type="Pfam" id="PF14529"/>
    </source>
</evidence>
<feature type="domain" description="Pre-C2HC" evidence="2">
    <location>
        <begin position="1"/>
        <end position="48"/>
    </location>
</feature>
<dbReference type="OrthoDB" id="410155at2759"/>
<feature type="domain" description="Endonuclease/exonuclease/phosphatase" evidence="3">
    <location>
        <begin position="128"/>
        <end position="237"/>
    </location>
</feature>